<gene>
    <name evidence="1" type="ORF">QH73_0009685</name>
</gene>
<evidence type="ECO:0000313" key="2">
    <source>
        <dbReference type="Proteomes" id="UP000031532"/>
    </source>
</evidence>
<accession>A0A9X5E4U1</accession>
<reference evidence="1 2" key="1">
    <citation type="journal article" date="2015" name="Genome Announc.">
        <title>Draft Genome Sequence of the Terrestrial Cyanobacterium Scytonema millei VB511283, Isolated from Eastern India.</title>
        <authorList>
            <person name="Sen D."/>
            <person name="Chandrababunaidu M.M."/>
            <person name="Singh D."/>
            <person name="Sanghi N."/>
            <person name="Ghorai A."/>
            <person name="Mishra G.P."/>
            <person name="Madduluri M."/>
            <person name="Adhikary S.P."/>
            <person name="Tripathy S."/>
        </authorList>
    </citation>
    <scope>NUCLEOTIDE SEQUENCE [LARGE SCALE GENOMIC DNA]</scope>
    <source>
        <strain evidence="1 2">VB511283</strain>
    </source>
</reference>
<name>A0A9X5E4U1_9CYAN</name>
<dbReference type="RefSeq" id="WP_165587652.1">
    <property type="nucleotide sequence ID" value="NZ_JTJC03000002.1"/>
</dbReference>
<keyword evidence="2" id="KW-1185">Reference proteome</keyword>
<organism evidence="1 2">
    <name type="scientific">Scytonema millei VB511283</name>
    <dbReference type="NCBI Taxonomy" id="1245923"/>
    <lineage>
        <taxon>Bacteria</taxon>
        <taxon>Bacillati</taxon>
        <taxon>Cyanobacteriota</taxon>
        <taxon>Cyanophyceae</taxon>
        <taxon>Nostocales</taxon>
        <taxon>Scytonemataceae</taxon>
        <taxon>Scytonema</taxon>
    </lineage>
</organism>
<sequence length="57" mass="6476">MSIYLLNPPVQKSSIRRGGFFAAPCEKINSYAIKPARTQNVYINSDNRRFDRIDGVS</sequence>
<dbReference type="AlphaFoldDB" id="A0A9X5E4U1"/>
<dbReference type="EMBL" id="JTJC03000002">
    <property type="protein sequence ID" value="NHC34928.1"/>
    <property type="molecule type" value="Genomic_DNA"/>
</dbReference>
<comment type="caution">
    <text evidence="1">The sequence shown here is derived from an EMBL/GenBank/DDBJ whole genome shotgun (WGS) entry which is preliminary data.</text>
</comment>
<dbReference type="Proteomes" id="UP000031532">
    <property type="component" value="Unassembled WGS sequence"/>
</dbReference>
<proteinExistence type="predicted"/>
<evidence type="ECO:0000313" key="1">
    <source>
        <dbReference type="EMBL" id="NHC34928.1"/>
    </source>
</evidence>
<protein>
    <submittedName>
        <fullName evidence="1">Uncharacterized protein</fullName>
    </submittedName>
</protein>